<organism evidence="2 3">
    <name type="scientific">Leucocoprinus birnbaumii</name>
    <dbReference type="NCBI Taxonomy" id="56174"/>
    <lineage>
        <taxon>Eukaryota</taxon>
        <taxon>Fungi</taxon>
        <taxon>Dikarya</taxon>
        <taxon>Basidiomycota</taxon>
        <taxon>Agaricomycotina</taxon>
        <taxon>Agaricomycetes</taxon>
        <taxon>Agaricomycetidae</taxon>
        <taxon>Agaricales</taxon>
        <taxon>Agaricineae</taxon>
        <taxon>Agaricaceae</taxon>
        <taxon>Leucocoprinus</taxon>
    </lineage>
</organism>
<evidence type="ECO:0000256" key="1">
    <source>
        <dbReference type="SAM" id="MobiDB-lite"/>
    </source>
</evidence>
<evidence type="ECO:0000313" key="2">
    <source>
        <dbReference type="EMBL" id="KAJ3565093.1"/>
    </source>
</evidence>
<feature type="region of interest" description="Disordered" evidence="1">
    <location>
        <begin position="137"/>
        <end position="171"/>
    </location>
</feature>
<protein>
    <submittedName>
        <fullName evidence="2">Uncharacterized protein</fullName>
    </submittedName>
</protein>
<feature type="region of interest" description="Disordered" evidence="1">
    <location>
        <begin position="241"/>
        <end position="270"/>
    </location>
</feature>
<comment type="caution">
    <text evidence="2">The sequence shown here is derived from an EMBL/GenBank/DDBJ whole genome shotgun (WGS) entry which is preliminary data.</text>
</comment>
<dbReference type="Proteomes" id="UP001213000">
    <property type="component" value="Unassembled WGS sequence"/>
</dbReference>
<evidence type="ECO:0000313" key="3">
    <source>
        <dbReference type="Proteomes" id="UP001213000"/>
    </source>
</evidence>
<proteinExistence type="predicted"/>
<keyword evidence="3" id="KW-1185">Reference proteome</keyword>
<feature type="compositionally biased region" description="Polar residues" evidence="1">
    <location>
        <begin position="150"/>
        <end position="163"/>
    </location>
</feature>
<reference evidence="2" key="1">
    <citation type="submission" date="2022-07" db="EMBL/GenBank/DDBJ databases">
        <title>Genome Sequence of Leucocoprinus birnbaumii.</title>
        <authorList>
            <person name="Buettner E."/>
        </authorList>
    </citation>
    <scope>NUCLEOTIDE SEQUENCE</scope>
    <source>
        <strain evidence="2">VT141</strain>
    </source>
</reference>
<feature type="compositionally biased region" description="Polar residues" evidence="1">
    <location>
        <begin position="244"/>
        <end position="259"/>
    </location>
</feature>
<accession>A0AAD5VRU1</accession>
<dbReference type="EMBL" id="JANIEX010000601">
    <property type="protein sequence ID" value="KAJ3565093.1"/>
    <property type="molecule type" value="Genomic_DNA"/>
</dbReference>
<gene>
    <name evidence="2" type="ORF">NP233_g7863</name>
</gene>
<sequence>MRFFKSFSLLHRRSKSEPALSSRPSFTNSAIIIIGPSREDLPPDVILDITANNNRPFTPVNQRVFEVELENQQLSRANASLALRLTLAESQLQLTMSELYAEMHKSVHLCRQAQKDKDTISELQSTCQYLRRSLHYPSPDLDPPIDSKSVDSSTVFGSPSTGSPAIRQSDGQPYSTALQLVLKTRQELRNCKKIAMFWKRKAKTVVELADLVTPSPSEISEVQDSLTKERLEAVAALQKRRQLMSASGTQTTLTPSSVLKSAPDPSRSDG</sequence>
<dbReference type="AlphaFoldDB" id="A0AAD5VRU1"/>
<name>A0AAD5VRU1_9AGAR</name>